<feature type="transmembrane region" description="Helical" evidence="13">
    <location>
        <begin position="616"/>
        <end position="639"/>
    </location>
</feature>
<reference evidence="16" key="1">
    <citation type="submission" date="2013-03" db="EMBL/GenBank/DDBJ databases">
        <title>The Genome Sequence of Anopheles dirus WRAIR2.</title>
        <authorList>
            <consortium name="The Broad Institute Genomics Platform"/>
            <person name="Neafsey D.E."/>
            <person name="Walton C."/>
            <person name="Walker B."/>
            <person name="Young S.K."/>
            <person name="Zeng Q."/>
            <person name="Gargeya S."/>
            <person name="Fitzgerald M."/>
            <person name="Haas B."/>
            <person name="Abouelleil A."/>
            <person name="Allen A.W."/>
            <person name="Alvarado L."/>
            <person name="Arachchi H.M."/>
            <person name="Berlin A.M."/>
            <person name="Chapman S.B."/>
            <person name="Gainer-Dewar J."/>
            <person name="Goldberg J."/>
            <person name="Griggs A."/>
            <person name="Gujja S."/>
            <person name="Hansen M."/>
            <person name="Howarth C."/>
            <person name="Imamovic A."/>
            <person name="Ireland A."/>
            <person name="Larimer J."/>
            <person name="McCowan C."/>
            <person name="Murphy C."/>
            <person name="Pearson M."/>
            <person name="Poon T.W."/>
            <person name="Priest M."/>
            <person name="Roberts A."/>
            <person name="Saif S."/>
            <person name="Shea T."/>
            <person name="Sisk P."/>
            <person name="Sykes S."/>
            <person name="Wortman J."/>
            <person name="Nusbaum C."/>
            <person name="Birren B."/>
        </authorList>
    </citation>
    <scope>NUCLEOTIDE SEQUENCE [LARGE SCALE GENOMIC DNA]</scope>
    <source>
        <strain evidence="16">WRAIR2</strain>
    </source>
</reference>
<feature type="transmembrane region" description="Helical" evidence="13">
    <location>
        <begin position="709"/>
        <end position="727"/>
    </location>
</feature>
<feature type="domain" description="Ion transport" evidence="14">
    <location>
        <begin position="586"/>
        <end position="818"/>
    </location>
</feature>
<dbReference type="GO" id="GO:0005216">
    <property type="term" value="F:monoatomic ion channel activity"/>
    <property type="evidence" value="ECO:0007669"/>
    <property type="project" value="InterPro"/>
</dbReference>
<dbReference type="SUPFAM" id="SSF48403">
    <property type="entry name" value="Ankyrin repeat"/>
    <property type="match status" value="1"/>
</dbReference>
<feature type="transmembrane region" description="Helical" evidence="13">
    <location>
        <begin position="785"/>
        <end position="808"/>
    </location>
</feature>
<evidence type="ECO:0000256" key="4">
    <source>
        <dbReference type="ARBA" id="ARBA00022692"/>
    </source>
</evidence>
<accession>A0A182N3P4</accession>
<keyword evidence="7" id="KW-0040">ANK repeat</keyword>
<evidence type="ECO:0000256" key="1">
    <source>
        <dbReference type="ARBA" id="ARBA00004141"/>
    </source>
</evidence>
<feature type="transmembrane region" description="Helical" evidence="13">
    <location>
        <begin position="659"/>
        <end position="688"/>
    </location>
</feature>
<feature type="region of interest" description="Disordered" evidence="12">
    <location>
        <begin position="1"/>
        <end position="28"/>
    </location>
</feature>
<evidence type="ECO:0000313" key="16">
    <source>
        <dbReference type="Proteomes" id="UP000075884"/>
    </source>
</evidence>
<dbReference type="STRING" id="7168.A0A182N3P4"/>
<keyword evidence="9 13" id="KW-0472">Membrane</keyword>
<evidence type="ECO:0000256" key="2">
    <source>
        <dbReference type="ARBA" id="ARBA00022448"/>
    </source>
</evidence>
<dbReference type="EnsemblMetazoa" id="ADIR002256-RA">
    <property type="protein sequence ID" value="ADIR002256-PA"/>
    <property type="gene ID" value="ADIR002256"/>
</dbReference>
<dbReference type="InterPro" id="IPR052076">
    <property type="entry name" value="TRP_cation_channel"/>
</dbReference>
<dbReference type="GO" id="GO:0034703">
    <property type="term" value="C:cation channel complex"/>
    <property type="evidence" value="ECO:0007669"/>
    <property type="project" value="UniProtKB-ARBA"/>
</dbReference>
<keyword evidence="11" id="KW-0407">Ion channel</keyword>
<reference evidence="15" key="2">
    <citation type="submission" date="2020-05" db="UniProtKB">
        <authorList>
            <consortium name="EnsemblMetazoa"/>
        </authorList>
    </citation>
    <scope>IDENTIFICATION</scope>
    <source>
        <strain evidence="15">WRAIR2</strain>
    </source>
</reference>
<dbReference type="Proteomes" id="UP000075884">
    <property type="component" value="Unassembled WGS sequence"/>
</dbReference>
<keyword evidence="2" id="KW-0813">Transport</keyword>
<keyword evidence="10" id="KW-0325">Glycoprotein</keyword>
<evidence type="ECO:0000256" key="7">
    <source>
        <dbReference type="ARBA" id="ARBA00023043"/>
    </source>
</evidence>
<dbReference type="InterPro" id="IPR005821">
    <property type="entry name" value="Ion_trans_dom"/>
</dbReference>
<feature type="compositionally biased region" description="Acidic residues" evidence="12">
    <location>
        <begin position="1"/>
        <end position="15"/>
    </location>
</feature>
<evidence type="ECO:0000256" key="3">
    <source>
        <dbReference type="ARBA" id="ARBA00022606"/>
    </source>
</evidence>
<feature type="transmembrane region" description="Helical" evidence="13">
    <location>
        <begin position="585"/>
        <end position="604"/>
    </location>
</feature>
<dbReference type="VEuPathDB" id="VectorBase:ADIR002256"/>
<protein>
    <recommendedName>
        <fullName evidence="14">Ion transport domain-containing protein</fullName>
    </recommendedName>
</protein>
<organism evidence="15 16">
    <name type="scientific">Anopheles dirus</name>
    <dbReference type="NCBI Taxonomy" id="7168"/>
    <lineage>
        <taxon>Eukaryota</taxon>
        <taxon>Metazoa</taxon>
        <taxon>Ecdysozoa</taxon>
        <taxon>Arthropoda</taxon>
        <taxon>Hexapoda</taxon>
        <taxon>Insecta</taxon>
        <taxon>Pterygota</taxon>
        <taxon>Neoptera</taxon>
        <taxon>Endopterygota</taxon>
        <taxon>Diptera</taxon>
        <taxon>Nematocera</taxon>
        <taxon>Culicoidea</taxon>
        <taxon>Culicidae</taxon>
        <taxon>Anophelinae</taxon>
        <taxon>Anopheles</taxon>
    </lineage>
</organism>
<evidence type="ECO:0000256" key="10">
    <source>
        <dbReference type="ARBA" id="ARBA00023180"/>
    </source>
</evidence>
<evidence type="ECO:0000256" key="12">
    <source>
        <dbReference type="SAM" id="MobiDB-lite"/>
    </source>
</evidence>
<keyword evidence="8" id="KW-0406">Ion transport</keyword>
<dbReference type="Pfam" id="PF00520">
    <property type="entry name" value="Ion_trans"/>
    <property type="match status" value="1"/>
</dbReference>
<proteinExistence type="predicted"/>
<keyword evidence="5" id="KW-0677">Repeat</keyword>
<comment type="subcellular location">
    <subcellularLocation>
        <location evidence="1">Membrane</location>
        <topology evidence="1">Multi-pass membrane protein</topology>
    </subcellularLocation>
</comment>
<evidence type="ECO:0000256" key="13">
    <source>
        <dbReference type="SAM" id="Phobius"/>
    </source>
</evidence>
<evidence type="ECO:0000259" key="14">
    <source>
        <dbReference type="Pfam" id="PF00520"/>
    </source>
</evidence>
<evidence type="ECO:0000256" key="9">
    <source>
        <dbReference type="ARBA" id="ARBA00023136"/>
    </source>
</evidence>
<dbReference type="InterPro" id="IPR002110">
    <property type="entry name" value="Ankyrin_rpt"/>
</dbReference>
<dbReference type="InterPro" id="IPR036770">
    <property type="entry name" value="Ankyrin_rpt-contain_sf"/>
</dbReference>
<evidence type="ECO:0000313" key="15">
    <source>
        <dbReference type="EnsemblMetazoa" id="ADIR002256-PA"/>
    </source>
</evidence>
<keyword evidence="6 13" id="KW-1133">Transmembrane helix</keyword>
<evidence type="ECO:0000256" key="6">
    <source>
        <dbReference type="ARBA" id="ARBA00022989"/>
    </source>
</evidence>
<keyword evidence="4 13" id="KW-0812">Transmembrane</keyword>
<keyword evidence="3" id="KW-0716">Sensory transduction</keyword>
<dbReference type="PANTHER" id="PTHR47143:SF1">
    <property type="entry name" value="ION_TRANS DOMAIN-CONTAINING PROTEIN"/>
    <property type="match status" value="1"/>
</dbReference>
<keyword evidence="16" id="KW-1185">Reference proteome</keyword>
<evidence type="ECO:0000256" key="11">
    <source>
        <dbReference type="ARBA" id="ARBA00023303"/>
    </source>
</evidence>
<sequence length="917" mass="104728">MEDVESQISETEELVTPEAPKSDNNRIRKKRKELQKILKQLVEEAIRADSAAQGSLDKFTRLMGDERLNQMREVIDIMKTWGQLTTIVEPKSFLYHAHLQPVLLTLLEDIVKYRDYLMLFIDQFNAENEIVDKKHHPEQTNVEENGPIHFAVQQLDTDFLTWLLNRSNTDVNLRNGLKKTALHILCERFARDTNSFTQEKVRAMIVQLLKSRADFNICCEGNKLPFALLMNTQLNESAEAMATHNAFLEQCVHLTSGAIAINSMNAISFHGDETTVRVTVELLEIVLRYHDVERFETFLNKFAITPANVRKVIRLLLHTACEEKLPRCFDRIVEHGKHEIFRVVEPDVREQPSTSSSTEITLEPCTQLVYRVELKGLPMKACEMADPHTLKKLLVMIPDLVLLNDEPLLLLTLKKAIAPESCSEYRDALLACAEALAQHDTIHINKRDKSTGNTALHLALKHGLESISAILLHKPYTFLGKLNKENKILLEYGTYAFWRTYLDQCVKECQNSKLKNSAVLDLCLDGFNATPPLQAGEHEASQSAQHRVTDTAILRKIERSKELQRLLLHPVLYTFIVVKWTQICVWNYLNLLLTASTMLFFGLCSLSTCSIDGPNVILRVLSILGAMSIAIRELLQAIILRSSYVTVDNMVDIANLVGMAVVLCLGCYGLVSSFVVICFAMQTTFLLGSLHWNNITITMYMFKTVSINFLKSFLLFLPLIGAFIYSFHLSYNQPSEQVALERNGDDSAQDSFNNFGTIWNATVKTLVMTTGEFDAASINFQSGKILLFVVFLFIAPIVILNLINGLAVNDIAKIRQDSELISISKKVMLLEQYERGIANVSFGWLQRWVPKPFFFEHKSHILVKSKERWNIGINYKKKILKERKSNKNRYLDFFRLTQYMRLERTKLDEILEIAKKN</sequence>
<dbReference type="Gene3D" id="1.25.40.20">
    <property type="entry name" value="Ankyrin repeat-containing domain"/>
    <property type="match status" value="1"/>
</dbReference>
<evidence type="ECO:0000256" key="5">
    <source>
        <dbReference type="ARBA" id="ARBA00022737"/>
    </source>
</evidence>
<dbReference type="SMART" id="SM00248">
    <property type="entry name" value="ANK"/>
    <property type="match status" value="4"/>
</dbReference>
<evidence type="ECO:0000256" key="8">
    <source>
        <dbReference type="ARBA" id="ARBA00023065"/>
    </source>
</evidence>
<dbReference type="AlphaFoldDB" id="A0A182N3P4"/>
<name>A0A182N3P4_9DIPT</name>
<dbReference type="PANTHER" id="PTHR47143">
    <property type="entry name" value="TRANSIENT RECEPTOR POTENTIAL CATION CHANNEL PROTEIN PAINLESS"/>
    <property type="match status" value="1"/>
</dbReference>